<evidence type="ECO:0000313" key="2">
    <source>
        <dbReference type="EMBL" id="SDM83080.1"/>
    </source>
</evidence>
<evidence type="ECO:0000256" key="1">
    <source>
        <dbReference type="SAM" id="MobiDB-lite"/>
    </source>
</evidence>
<evidence type="ECO:0000313" key="3">
    <source>
        <dbReference type="Proteomes" id="UP000183376"/>
    </source>
</evidence>
<reference evidence="2 3" key="1">
    <citation type="submission" date="2016-10" db="EMBL/GenBank/DDBJ databases">
        <authorList>
            <person name="de Groot N.N."/>
        </authorList>
    </citation>
    <scope>NUCLEOTIDE SEQUENCE [LARGE SCALE GENOMIC DNA]</scope>
    <source>
        <strain evidence="2 3">DSM 44149</strain>
    </source>
</reference>
<proteinExistence type="predicted"/>
<gene>
    <name evidence="2" type="ORF">SAMN04489726_3573</name>
</gene>
<organism evidence="2 3">
    <name type="scientific">Allokutzneria albata</name>
    <name type="common">Kibdelosporangium albatum</name>
    <dbReference type="NCBI Taxonomy" id="211114"/>
    <lineage>
        <taxon>Bacteria</taxon>
        <taxon>Bacillati</taxon>
        <taxon>Actinomycetota</taxon>
        <taxon>Actinomycetes</taxon>
        <taxon>Pseudonocardiales</taxon>
        <taxon>Pseudonocardiaceae</taxon>
        <taxon>Allokutzneria</taxon>
    </lineage>
</organism>
<sequence>MRGKHKRARANREARAQSAEIKRLRDEIEAEVQRAATAKDRAAQARAARARLAEERELTARRLRMIQDDASKQTAAAARTVDRLEAALREVRAADEGLERASSGHQVVDDASRAGIRVKFPAVHENASPEFLGLWYRKQVGTELQSTRTVSLKGWVPPETESDDESYALYARSFALHEHPEAIWTWAVPPWMGLPTDTSDAPELRAQLGATTTGAPQLPTTAFPGPSLRPDAVIVTPWRHAPMIPHPADATDLAYWYRRSTFSQLWHTEDVAVPFWLPAEHSTSFPDARALPDEVDVRLPFRQVFVVLSEPWRIEPNRRHKNRFLRTAFPLMMFARGTAANGYGPPELCEALSRLQATGLTYRSDLPTPLETLDAFGGYVEGLIVTADGNGVPGDDFAWCVVIYHPFGFPLGRIAIPASRAQSAWRPQVGNIIAGTALSCWHRPSVLPPRQNPNRTGIAARIDDGADDPAGVHVLDVEATSPRAPREQDEETLRTQRPHLRRGHWRHQPVGAGRREKRWTWVKATSVHGGATSRHQVYVLRPTPATRHV</sequence>
<dbReference type="OrthoDB" id="8895745at2"/>
<feature type="compositionally biased region" description="Basic and acidic residues" evidence="1">
    <location>
        <begin position="484"/>
        <end position="494"/>
    </location>
</feature>
<accession>A0A1G9WF18</accession>
<name>A0A1G9WF18_ALLAB</name>
<feature type="compositionally biased region" description="Basic and acidic residues" evidence="1">
    <location>
        <begin position="10"/>
        <end position="20"/>
    </location>
</feature>
<dbReference type="RefSeq" id="WP_156050956.1">
    <property type="nucleotide sequence ID" value="NZ_JOEF01000008.1"/>
</dbReference>
<dbReference type="EMBL" id="LT629701">
    <property type="protein sequence ID" value="SDM83080.1"/>
    <property type="molecule type" value="Genomic_DNA"/>
</dbReference>
<keyword evidence="3" id="KW-1185">Reference proteome</keyword>
<dbReference type="InterPro" id="IPR058915">
    <property type="entry name" value="AcrVA2-like"/>
</dbReference>
<feature type="region of interest" description="Disordered" evidence="1">
    <location>
        <begin position="1"/>
        <end position="20"/>
    </location>
</feature>
<feature type="region of interest" description="Disordered" evidence="1">
    <location>
        <begin position="480"/>
        <end position="512"/>
    </location>
</feature>
<dbReference type="Proteomes" id="UP000183376">
    <property type="component" value="Chromosome I"/>
</dbReference>
<dbReference type="Pfam" id="PF26125">
    <property type="entry name" value="AcrVA2-like"/>
    <property type="match status" value="1"/>
</dbReference>
<feature type="compositionally biased region" description="Basic residues" evidence="1">
    <location>
        <begin position="496"/>
        <end position="507"/>
    </location>
</feature>
<protein>
    <submittedName>
        <fullName evidence="2">Uncharacterized protein</fullName>
    </submittedName>
</protein>
<dbReference type="AlphaFoldDB" id="A0A1G9WF18"/>